<dbReference type="Pfam" id="PF04713">
    <property type="entry name" value="Pox_I5"/>
    <property type="match status" value="1"/>
</dbReference>
<feature type="transmembrane region" description="Helical" evidence="7">
    <location>
        <begin position="6"/>
        <end position="29"/>
    </location>
</feature>
<name>A0A223FMP7_9POXV</name>
<sequence>MADAVTVFTAIGITILMILMVLSGAAIIVKDSAGTLIAMKSVKYHQILTIIRHIGVFLYIPGTIILYAVYIKSLIVKN</sequence>
<evidence type="ECO:0000256" key="7">
    <source>
        <dbReference type="SAM" id="Phobius"/>
    </source>
</evidence>
<evidence type="ECO:0000256" key="1">
    <source>
        <dbReference type="ARBA" id="ARBA00004385"/>
    </source>
</evidence>
<keyword evidence="5 7" id="KW-1133">Transmembrane helix</keyword>
<evidence type="ECO:0000256" key="6">
    <source>
        <dbReference type="ARBA" id="ARBA00023136"/>
    </source>
</evidence>
<evidence type="ECO:0000256" key="2">
    <source>
        <dbReference type="ARBA" id="ARBA00022692"/>
    </source>
</evidence>
<organism evidence="8">
    <name type="scientific">Murmansk poxvirus</name>
    <dbReference type="NCBI Taxonomy" id="2025359"/>
    <lineage>
        <taxon>Viruses</taxon>
        <taxon>Varidnaviria</taxon>
        <taxon>Bamfordvirae</taxon>
        <taxon>Nucleocytoviricota</taxon>
        <taxon>Pokkesviricetes</taxon>
        <taxon>Chitovirales</taxon>
        <taxon>Poxviridae</taxon>
        <taxon>Chordopoxvirinae</taxon>
        <taxon>Centapoxvirus</taxon>
        <taxon>Centapoxvirus microtuspox</taxon>
        <taxon>Murmansk microtuspox virus</taxon>
    </lineage>
</organism>
<keyword evidence="2 7" id="KW-0812">Transmembrane</keyword>
<dbReference type="OrthoDB" id="24908at10239"/>
<evidence type="ECO:0000313" key="9">
    <source>
        <dbReference type="Proteomes" id="UP000217350"/>
    </source>
</evidence>
<dbReference type="GO" id="GO:0055036">
    <property type="term" value="C:virion membrane"/>
    <property type="evidence" value="ECO:0007669"/>
    <property type="project" value="UniProtKB-SubCell"/>
</dbReference>
<protein>
    <submittedName>
        <fullName evidence="8">VP13</fullName>
    </submittedName>
</protein>
<evidence type="ECO:0000256" key="4">
    <source>
        <dbReference type="ARBA" id="ARBA00022921"/>
    </source>
</evidence>
<evidence type="ECO:0000313" key="8">
    <source>
        <dbReference type="EMBL" id="AST09265.1"/>
    </source>
</evidence>
<dbReference type="InterPro" id="IPR006803">
    <property type="entry name" value="Poxvirus_I5"/>
</dbReference>
<dbReference type="Proteomes" id="UP000217350">
    <property type="component" value="Segment"/>
</dbReference>
<reference evidence="8" key="1">
    <citation type="journal article" date="2017" name="Virus Genes">
        <title>Two novel poxviruses with unusual genome rearrangements: NY_014 and Murmansk.</title>
        <authorList>
            <person name="Smithson C."/>
            <person name="Meyer H."/>
            <person name="Gigante C.M."/>
            <person name="Gao J."/>
            <person name="Zhao H."/>
            <person name="Batra D."/>
            <person name="Damon I."/>
            <person name="Upton C."/>
            <person name="Li Y."/>
        </authorList>
    </citation>
    <scope>NUCLEOTIDE SEQUENCE [LARGE SCALE GENOMIC DNA]</scope>
    <source>
        <strain evidence="8">LEIV-11411</strain>
    </source>
</reference>
<dbReference type="PIRSF" id="PIRSF003768">
    <property type="entry name" value="VAC_I5L"/>
    <property type="match status" value="1"/>
</dbReference>
<keyword evidence="4" id="KW-0426">Late protein</keyword>
<evidence type="ECO:0000256" key="5">
    <source>
        <dbReference type="ARBA" id="ARBA00022989"/>
    </source>
</evidence>
<keyword evidence="3" id="KW-0946">Virion</keyword>
<keyword evidence="9" id="KW-1185">Reference proteome</keyword>
<proteinExistence type="predicted"/>
<gene>
    <name evidence="8" type="ORF">Murmansk-070</name>
</gene>
<comment type="subcellular location">
    <subcellularLocation>
        <location evidence="1">Virion membrane</location>
        <topology evidence="1">Multi-pass membrane protein</topology>
    </subcellularLocation>
</comment>
<feature type="transmembrane region" description="Helical" evidence="7">
    <location>
        <begin position="50"/>
        <end position="70"/>
    </location>
</feature>
<keyword evidence="6 7" id="KW-0472">Membrane</keyword>
<evidence type="ECO:0000256" key="3">
    <source>
        <dbReference type="ARBA" id="ARBA00022844"/>
    </source>
</evidence>
<accession>A0A223FMP7</accession>
<dbReference type="EMBL" id="MF001304">
    <property type="protein sequence ID" value="AST09265.1"/>
    <property type="molecule type" value="Genomic_DNA"/>
</dbReference>